<gene>
    <name evidence="3" type="ORF">AVEN_175855_1</name>
</gene>
<keyword evidence="4" id="KW-1185">Reference proteome</keyword>
<feature type="domain" description="C-type lectin" evidence="1">
    <location>
        <begin position="7"/>
        <end position="135"/>
    </location>
</feature>
<dbReference type="Proteomes" id="UP000499080">
    <property type="component" value="Unassembled WGS sequence"/>
</dbReference>
<sequence length="587" mass="65692">SYKKLSQQHSCYDVGKESWNKTWAEANKSCRAFPIKSTLLQSIRNIDDYSMFKVLMRALTPLSKDSSWWTDLLQEEDSLKWSSLPEESVTLVDWEANTDFNTKVAGVILIPDPSNESSIRWSLKDLSSEAASICEIQNLEYTHPTSVHIAGAEDKDDSDNEDFYFADLYCIPTGWFVSGSITWFKDGVALDSGISKKHLPLILESPFRKHSAEKISQFQGYYWCSVDDEIPYKQIFSDKILAKIPDMHTFVLLMISELSNHTSCSDSRALMTPFNEDVGLYLRELFFNETSCPREKSYYNGQELNWPETSIGESTVPEEICVTVDGDLLERECLGDFIVGGFWRPVEKNCAPVHPNVTLKLYELAKINITEDNILNSTLSVELLTNTSGNLSSADVYFVASILKNAATVPVIEPEVLRSVVNTVDTVINTMSTSDYKDTLSNVSNKISSAMETFMSNTKTNDQVIKIAGNNIALTVLPNSVNASSFHIGGALETWNSNVTTLFNDSDIDSDQRLKQLETSEAAVLLPANLLAKNWNDNVTNTAIIIHRDYYNSKKEEVISPVIGVVLGDAPVYKLDPPVKMVFKVPE</sequence>
<dbReference type="PANTHER" id="PTHR45692">
    <property type="entry name" value="G_PROTEIN_RECEP_F2_4 DOMAIN-CONTAINING PROTEIN"/>
    <property type="match status" value="1"/>
</dbReference>
<reference evidence="3 4" key="1">
    <citation type="journal article" date="2019" name="Sci. Rep.">
        <title>Orb-weaving spider Araneus ventricosus genome elucidates the spidroin gene catalogue.</title>
        <authorList>
            <person name="Kono N."/>
            <person name="Nakamura H."/>
            <person name="Ohtoshi R."/>
            <person name="Moran D.A.P."/>
            <person name="Shinohara A."/>
            <person name="Yoshida Y."/>
            <person name="Fujiwara M."/>
            <person name="Mori M."/>
            <person name="Tomita M."/>
            <person name="Arakawa K."/>
        </authorList>
    </citation>
    <scope>NUCLEOTIDE SEQUENCE [LARGE SCALE GENOMIC DNA]</scope>
</reference>
<feature type="non-terminal residue" evidence="3">
    <location>
        <position position="587"/>
    </location>
</feature>
<dbReference type="PROSITE" id="PS50041">
    <property type="entry name" value="C_TYPE_LECTIN_2"/>
    <property type="match status" value="1"/>
</dbReference>
<evidence type="ECO:0000259" key="1">
    <source>
        <dbReference type="PROSITE" id="PS50041"/>
    </source>
</evidence>
<dbReference type="PROSITE" id="PS50835">
    <property type="entry name" value="IG_LIKE"/>
    <property type="match status" value="1"/>
</dbReference>
<dbReference type="SUPFAM" id="SSF56436">
    <property type="entry name" value="C-type lectin-like"/>
    <property type="match status" value="1"/>
</dbReference>
<protein>
    <recommendedName>
        <fullName evidence="5">C-type lectin domain-containing protein</fullName>
    </recommendedName>
</protein>
<proteinExistence type="predicted"/>
<dbReference type="InterPro" id="IPR016187">
    <property type="entry name" value="CTDL_fold"/>
</dbReference>
<dbReference type="InterPro" id="IPR007110">
    <property type="entry name" value="Ig-like_dom"/>
</dbReference>
<dbReference type="PANTHER" id="PTHR45692:SF1">
    <property type="entry name" value="G-PROTEIN COUPLED RECEPTORS FAMILY 2 PROFILE 2 DOMAIN-CONTAINING PROTEIN"/>
    <property type="match status" value="1"/>
</dbReference>
<feature type="domain" description="Ig-like" evidence="2">
    <location>
        <begin position="144"/>
        <end position="237"/>
    </location>
</feature>
<evidence type="ECO:0000313" key="4">
    <source>
        <dbReference type="Proteomes" id="UP000499080"/>
    </source>
</evidence>
<organism evidence="3 4">
    <name type="scientific">Araneus ventricosus</name>
    <name type="common">Orbweaver spider</name>
    <name type="synonym">Epeira ventricosa</name>
    <dbReference type="NCBI Taxonomy" id="182803"/>
    <lineage>
        <taxon>Eukaryota</taxon>
        <taxon>Metazoa</taxon>
        <taxon>Ecdysozoa</taxon>
        <taxon>Arthropoda</taxon>
        <taxon>Chelicerata</taxon>
        <taxon>Arachnida</taxon>
        <taxon>Araneae</taxon>
        <taxon>Araneomorphae</taxon>
        <taxon>Entelegynae</taxon>
        <taxon>Araneoidea</taxon>
        <taxon>Araneidae</taxon>
        <taxon>Araneus</taxon>
    </lineage>
</organism>
<evidence type="ECO:0008006" key="5">
    <source>
        <dbReference type="Google" id="ProtNLM"/>
    </source>
</evidence>
<dbReference type="AlphaFoldDB" id="A0A4Y2QWU8"/>
<evidence type="ECO:0000259" key="2">
    <source>
        <dbReference type="PROSITE" id="PS50835"/>
    </source>
</evidence>
<comment type="caution">
    <text evidence="3">The sequence shown here is derived from an EMBL/GenBank/DDBJ whole genome shotgun (WGS) entry which is preliminary data.</text>
</comment>
<evidence type="ECO:0000313" key="3">
    <source>
        <dbReference type="EMBL" id="GBN67589.1"/>
    </source>
</evidence>
<dbReference type="Gene3D" id="3.10.100.10">
    <property type="entry name" value="Mannose-Binding Protein A, subunit A"/>
    <property type="match status" value="1"/>
</dbReference>
<dbReference type="InterPro" id="IPR001304">
    <property type="entry name" value="C-type_lectin-like"/>
</dbReference>
<accession>A0A4Y2QWU8</accession>
<dbReference type="CDD" id="cd00037">
    <property type="entry name" value="CLECT"/>
    <property type="match status" value="1"/>
</dbReference>
<name>A0A4Y2QWU8_ARAVE</name>
<feature type="non-terminal residue" evidence="3">
    <location>
        <position position="1"/>
    </location>
</feature>
<dbReference type="EMBL" id="BGPR01014993">
    <property type="protein sequence ID" value="GBN67589.1"/>
    <property type="molecule type" value="Genomic_DNA"/>
</dbReference>
<dbReference type="InterPro" id="IPR016186">
    <property type="entry name" value="C-type_lectin-like/link_sf"/>
</dbReference>
<dbReference type="OrthoDB" id="6355589at2759"/>